<evidence type="ECO:0000313" key="4">
    <source>
        <dbReference type="EMBL" id="PWK27665.1"/>
    </source>
</evidence>
<keyword evidence="5" id="KW-1185">Reference proteome</keyword>
<keyword evidence="2" id="KW-1134">Transmembrane beta strand</keyword>
<sequence>MNKRLYVIFCVIFEILLFQQNISHSQAMTSIAGNVQVTSTNHHNNQLFLSKLLHDYEKQFKVYFTFESNLIKNQIVKNDFKVSDNLEENLNQVLTPLSLKYTKVSDKYYTISQGFLQKKLKANLLTENKLQVNLEDKMPVKITISGTITDENGAKMAGVSVSEKNTSNGTISDNNGNYSITVLNENAIITYSFIGYSSQEVGVGKKDKINIKMLPDVQALTEVVVVGYSTKTKESLTGSISTVTSKDIENVHGGSTVSSSLAGKISGVTFKMPDGRPGASANIQIRNMGTPLYVIDGIQQDGGQFNNLAPNDIESITILKDASAAIYGVRAANGVVLVTTKKGKLNQETRINIDAYTGGQNWTSFPTVLNNSYDFMQNRAAAEVTSFGSTSITQAELEKYRMGESAGAAYRSFDWKNFIINSNAPQTSLNANVTGGSDKVNYYLSATNLYQNSVLGREYLFNRTNIQSNLTAQITKRLKVGVQINGRIETRENPGVPGGDDYNLARQSLYINTPLDRPYANDNPNYLKDNGNKTNANWAFLNYKISGKYKNDWRVLQSNFSAEYQIPGIEGLTVKGFYSYYLADYLLNNHEYTFNAYTYRPETQIYERTNGSTNPWREREQIKQINTTGQLQFTYFNKFGNHSIGATFVAERLYTTRLRNWIHAVPTTNALPLIYFPTADRYDDSDDQTARLGYVGKVDYNYADKYYIELSARRDASYLFAADKRVGYFPGVSVGWRITNEPFMKNLLKDRTDILSDLKLRASYGILGDDRNPNDSNSPLVRQFGYLEGYNYNQGTAILGNAAVVGSADAGVPVTNISWLRSEVKNFGIDYSLFNRKLSGSFDFFYRKRDGLLASKTDIVVPTEIGYSLPQENLNSDSQGGGEMSLSYSTSINELKINIGGNISYSRSKNVDFYKPAFNNSWDQYRNSGVNRYKNINWGYEVVGQFTSQEQINNYPANIDGRGNRTLLPGDLIYKDQNNDGKIDEYDQRPIGLGLGTQPNINYGINLGLAYKNFDLNIDFSGASGYTWNQNWETRWAFQNNGNLNTIFLDSWRRTDIYDVNSAWIPGKYPTNRYNVGTSHSNYAPTSSFWLHDVTYLRLRTLALGYTLPVKILSKAKIRKMRIYVNTYNLLSFDNLKQYGVDPEVQDDNGLQFPQNKFVNVGINLSL</sequence>
<dbReference type="GO" id="GO:0015344">
    <property type="term" value="F:siderophore uptake transmembrane transporter activity"/>
    <property type="evidence" value="ECO:0007669"/>
    <property type="project" value="TreeGrafter"/>
</dbReference>
<dbReference type="SUPFAM" id="SSF49464">
    <property type="entry name" value="Carboxypeptidase regulatory domain-like"/>
    <property type="match status" value="1"/>
</dbReference>
<dbReference type="InterPro" id="IPR037066">
    <property type="entry name" value="Plug_dom_sf"/>
</dbReference>
<reference evidence="4 5" key="1">
    <citation type="submission" date="2018-05" db="EMBL/GenBank/DDBJ databases">
        <title>Genomic Encyclopedia of Archaeal and Bacterial Type Strains, Phase II (KMG-II): from individual species to whole genera.</title>
        <authorList>
            <person name="Goeker M."/>
        </authorList>
    </citation>
    <scope>NUCLEOTIDE SEQUENCE [LARGE SCALE GENOMIC DNA]</scope>
    <source>
        <strain evidence="4 5">DSM 22214</strain>
    </source>
</reference>
<keyword evidence="2" id="KW-0813">Transport</keyword>
<comment type="caution">
    <text evidence="4">The sequence shown here is derived from an EMBL/GenBank/DDBJ whole genome shotgun (WGS) entry which is preliminary data.</text>
</comment>
<dbReference type="Gene3D" id="2.170.130.10">
    <property type="entry name" value="TonB-dependent receptor, plug domain"/>
    <property type="match status" value="1"/>
</dbReference>
<keyword evidence="2" id="KW-0812">Transmembrane</keyword>
<dbReference type="SUPFAM" id="SSF56935">
    <property type="entry name" value="Porins"/>
    <property type="match status" value="1"/>
</dbReference>
<dbReference type="InterPro" id="IPR039426">
    <property type="entry name" value="TonB-dep_rcpt-like"/>
</dbReference>
<dbReference type="InterPro" id="IPR008969">
    <property type="entry name" value="CarboxyPept-like_regulatory"/>
</dbReference>
<gene>
    <name evidence="4" type="ORF">LV89_01556</name>
</gene>
<dbReference type="InterPro" id="IPR012910">
    <property type="entry name" value="Plug_dom"/>
</dbReference>
<comment type="similarity">
    <text evidence="2">Belongs to the TonB-dependent receptor family.</text>
</comment>
<dbReference type="Proteomes" id="UP000245489">
    <property type="component" value="Unassembled WGS sequence"/>
</dbReference>
<keyword evidence="2" id="KW-0472">Membrane</keyword>
<dbReference type="NCBIfam" id="TIGR04057">
    <property type="entry name" value="SusC_RagA_signa"/>
    <property type="match status" value="1"/>
</dbReference>
<dbReference type="EMBL" id="QGGO01000006">
    <property type="protein sequence ID" value="PWK27665.1"/>
    <property type="molecule type" value="Genomic_DNA"/>
</dbReference>
<dbReference type="Pfam" id="PF13715">
    <property type="entry name" value="CarbopepD_reg_2"/>
    <property type="match status" value="1"/>
</dbReference>
<name>A0A316EB50_9BACT</name>
<evidence type="ECO:0000256" key="1">
    <source>
        <dbReference type="ARBA" id="ARBA00022729"/>
    </source>
</evidence>
<dbReference type="Pfam" id="PF07715">
    <property type="entry name" value="Plug"/>
    <property type="match status" value="1"/>
</dbReference>
<proteinExistence type="inferred from homology"/>
<accession>A0A316EB50</accession>
<dbReference type="PANTHER" id="PTHR30069">
    <property type="entry name" value="TONB-DEPENDENT OUTER MEMBRANE RECEPTOR"/>
    <property type="match status" value="1"/>
</dbReference>
<keyword evidence="2" id="KW-0998">Cell outer membrane</keyword>
<dbReference type="Gene3D" id="2.60.40.1120">
    <property type="entry name" value="Carboxypeptidase-like, regulatory domain"/>
    <property type="match status" value="1"/>
</dbReference>
<dbReference type="PANTHER" id="PTHR30069:SF29">
    <property type="entry name" value="HEMOGLOBIN AND HEMOGLOBIN-HAPTOGLOBIN-BINDING PROTEIN 1-RELATED"/>
    <property type="match status" value="1"/>
</dbReference>
<dbReference type="GO" id="GO:0009279">
    <property type="term" value="C:cell outer membrane"/>
    <property type="evidence" value="ECO:0007669"/>
    <property type="project" value="UniProtKB-SubCell"/>
</dbReference>
<evidence type="ECO:0000259" key="3">
    <source>
        <dbReference type="Pfam" id="PF07715"/>
    </source>
</evidence>
<evidence type="ECO:0000256" key="2">
    <source>
        <dbReference type="PROSITE-ProRule" id="PRU01360"/>
    </source>
</evidence>
<feature type="domain" description="TonB-dependent receptor plug" evidence="3">
    <location>
        <begin position="233"/>
        <end position="335"/>
    </location>
</feature>
<protein>
    <submittedName>
        <fullName evidence="4">TonB-linked SusC/RagA family outer membrane protein</fullName>
    </submittedName>
</protein>
<dbReference type="PROSITE" id="PS52016">
    <property type="entry name" value="TONB_DEPENDENT_REC_3"/>
    <property type="match status" value="1"/>
</dbReference>
<dbReference type="AlphaFoldDB" id="A0A316EB50"/>
<organism evidence="4 5">
    <name type="scientific">Arcicella aurantiaca</name>
    <dbReference type="NCBI Taxonomy" id="591202"/>
    <lineage>
        <taxon>Bacteria</taxon>
        <taxon>Pseudomonadati</taxon>
        <taxon>Bacteroidota</taxon>
        <taxon>Cytophagia</taxon>
        <taxon>Cytophagales</taxon>
        <taxon>Flectobacillaceae</taxon>
        <taxon>Arcicella</taxon>
    </lineage>
</organism>
<evidence type="ECO:0000313" key="5">
    <source>
        <dbReference type="Proteomes" id="UP000245489"/>
    </source>
</evidence>
<dbReference type="GO" id="GO:0044718">
    <property type="term" value="P:siderophore transmembrane transport"/>
    <property type="evidence" value="ECO:0007669"/>
    <property type="project" value="TreeGrafter"/>
</dbReference>
<comment type="subcellular location">
    <subcellularLocation>
        <location evidence="2">Cell outer membrane</location>
        <topology evidence="2">Multi-pass membrane protein</topology>
    </subcellularLocation>
</comment>
<dbReference type="InterPro" id="IPR023997">
    <property type="entry name" value="TonB-dep_OMP_SusC/RagA_CS"/>
</dbReference>
<dbReference type="NCBIfam" id="TIGR04056">
    <property type="entry name" value="OMP_RagA_SusC"/>
    <property type="match status" value="1"/>
</dbReference>
<dbReference type="RefSeq" id="WP_211321176.1">
    <property type="nucleotide sequence ID" value="NZ_QGGO01000006.1"/>
</dbReference>
<keyword evidence="1" id="KW-0732">Signal</keyword>
<dbReference type="InterPro" id="IPR023996">
    <property type="entry name" value="TonB-dep_OMP_SusC/RagA"/>
</dbReference>